<dbReference type="RefSeq" id="WP_345679582.1">
    <property type="nucleotide sequence ID" value="NZ_BAABHS010000033.1"/>
</dbReference>
<dbReference type="InterPro" id="IPR006680">
    <property type="entry name" value="Amidohydro-rel"/>
</dbReference>
<evidence type="ECO:0000313" key="5">
    <source>
        <dbReference type="Proteomes" id="UP001500466"/>
    </source>
</evidence>
<evidence type="ECO:0000313" key="4">
    <source>
        <dbReference type="EMBL" id="GAA4987228.1"/>
    </source>
</evidence>
<evidence type="ECO:0000256" key="2">
    <source>
        <dbReference type="SAM" id="MobiDB-lite"/>
    </source>
</evidence>
<dbReference type="Gene3D" id="3.20.20.140">
    <property type="entry name" value="Metal-dependent hydrolases"/>
    <property type="match status" value="1"/>
</dbReference>
<gene>
    <name evidence="4" type="ORF">GCM10023205_67410</name>
</gene>
<organism evidence="4 5">
    <name type="scientific">Yinghuangia aomiensis</name>
    <dbReference type="NCBI Taxonomy" id="676205"/>
    <lineage>
        <taxon>Bacteria</taxon>
        <taxon>Bacillati</taxon>
        <taxon>Actinomycetota</taxon>
        <taxon>Actinomycetes</taxon>
        <taxon>Kitasatosporales</taxon>
        <taxon>Streptomycetaceae</taxon>
        <taxon>Yinghuangia</taxon>
    </lineage>
</organism>
<proteinExistence type="predicted"/>
<comment type="caution">
    <text evidence="4">The sequence shown here is derived from an EMBL/GenBank/DDBJ whole genome shotgun (WGS) entry which is preliminary data.</text>
</comment>
<dbReference type="EMBL" id="BAABHS010000033">
    <property type="protein sequence ID" value="GAA4987228.1"/>
    <property type="molecule type" value="Genomic_DNA"/>
</dbReference>
<evidence type="ECO:0000259" key="3">
    <source>
        <dbReference type="Pfam" id="PF04909"/>
    </source>
</evidence>
<accession>A0ABP9I4T2</accession>
<dbReference type="InterPro" id="IPR032466">
    <property type="entry name" value="Metal_Hydrolase"/>
</dbReference>
<feature type="domain" description="Amidohydrolase-related" evidence="3">
    <location>
        <begin position="86"/>
        <end position="372"/>
    </location>
</feature>
<dbReference type="Pfam" id="PF04909">
    <property type="entry name" value="Amidohydro_2"/>
    <property type="match status" value="1"/>
</dbReference>
<sequence>MSTYERLISADDHVDVGHETVKQFLASKFHDDYDAAVDRHRAGMASMASRETNERWREQQAPTEGEPSSGDEVSYSHPASGRVGHRDARARLADMDADGVDASVVFCEVSAFRYLYLLERGSREATRAFNMALREFASLAPERLAVSHQIPIHDIDAAVEEVSWAASEGGRSVQLPVYPAELGLPDYWDRRYDRLWAALEECGLPICCHTGLNTQLEGLARRDPTPQRGVYVPLVPLSAAEAMGMFVLTGVLERFPGLKVVFVEPGIAWVSWWLYTVDDLKLRQGYRFPGLRELPSHYFRRNVFLTFIDEPDALRHARERLGVGNIMWSSDYPHPVSSWPNSRACVDAQFANEPEDERRLVLAGNAERVFGL</sequence>
<dbReference type="Proteomes" id="UP001500466">
    <property type="component" value="Unassembled WGS sequence"/>
</dbReference>
<protein>
    <recommendedName>
        <fullName evidence="3">Amidohydrolase-related domain-containing protein</fullName>
    </recommendedName>
</protein>
<dbReference type="InterPro" id="IPR032465">
    <property type="entry name" value="ACMSD"/>
</dbReference>
<evidence type="ECO:0000256" key="1">
    <source>
        <dbReference type="ARBA" id="ARBA00023239"/>
    </source>
</evidence>
<dbReference type="PANTHER" id="PTHR21240">
    <property type="entry name" value="2-AMINO-3-CARBOXYLMUCONATE-6-SEMIALDEHYDE DECARBOXYLASE"/>
    <property type="match status" value="1"/>
</dbReference>
<dbReference type="PANTHER" id="PTHR21240:SF28">
    <property type="entry name" value="ISO-OROTATE DECARBOXYLASE (EUROFUNG)"/>
    <property type="match status" value="1"/>
</dbReference>
<dbReference type="SUPFAM" id="SSF51556">
    <property type="entry name" value="Metallo-dependent hydrolases"/>
    <property type="match status" value="1"/>
</dbReference>
<keyword evidence="5" id="KW-1185">Reference proteome</keyword>
<reference evidence="5" key="1">
    <citation type="journal article" date="2019" name="Int. J. Syst. Evol. Microbiol.">
        <title>The Global Catalogue of Microorganisms (GCM) 10K type strain sequencing project: providing services to taxonomists for standard genome sequencing and annotation.</title>
        <authorList>
            <consortium name="The Broad Institute Genomics Platform"/>
            <consortium name="The Broad Institute Genome Sequencing Center for Infectious Disease"/>
            <person name="Wu L."/>
            <person name="Ma J."/>
        </authorList>
    </citation>
    <scope>NUCLEOTIDE SEQUENCE [LARGE SCALE GENOMIC DNA]</scope>
    <source>
        <strain evidence="5">JCM 17986</strain>
    </source>
</reference>
<feature type="region of interest" description="Disordered" evidence="2">
    <location>
        <begin position="43"/>
        <end position="84"/>
    </location>
</feature>
<name>A0ABP9I4T2_9ACTN</name>
<keyword evidence="1" id="KW-0456">Lyase</keyword>